<dbReference type="Proteomes" id="UP000236544">
    <property type="component" value="Unassembled WGS sequence"/>
</dbReference>
<dbReference type="InterPro" id="IPR001902">
    <property type="entry name" value="SLC26A/SulP_fam"/>
</dbReference>
<protein>
    <submittedName>
        <fullName evidence="8">LAQU0S25e00804g1_1</fullName>
    </submittedName>
</protein>
<evidence type="ECO:0000256" key="5">
    <source>
        <dbReference type="SAM" id="MobiDB-lite"/>
    </source>
</evidence>
<feature type="transmembrane region" description="Helical" evidence="6">
    <location>
        <begin position="489"/>
        <end position="509"/>
    </location>
</feature>
<evidence type="ECO:0000259" key="7">
    <source>
        <dbReference type="PROSITE" id="PS50801"/>
    </source>
</evidence>
<feature type="transmembrane region" description="Helical" evidence="6">
    <location>
        <begin position="263"/>
        <end position="285"/>
    </location>
</feature>
<keyword evidence="9" id="KW-1185">Reference proteome</keyword>
<name>A0A0P1L530_9SACH</name>
<reference evidence="9" key="1">
    <citation type="submission" date="2015-10" db="EMBL/GenBank/DDBJ databases">
        <authorList>
            <person name="Devillers H."/>
        </authorList>
    </citation>
    <scope>NUCLEOTIDE SEQUENCE [LARGE SCALE GENOMIC DNA]</scope>
</reference>
<feature type="compositionally biased region" description="Low complexity" evidence="5">
    <location>
        <begin position="643"/>
        <end position="656"/>
    </location>
</feature>
<dbReference type="OrthoDB" id="288203at2759"/>
<dbReference type="SUPFAM" id="SSF52091">
    <property type="entry name" value="SpoIIaa-like"/>
    <property type="match status" value="1"/>
</dbReference>
<accession>A0A0P1L530</accession>
<dbReference type="PANTHER" id="PTHR11814">
    <property type="entry name" value="SULFATE TRANSPORTER"/>
    <property type="match status" value="1"/>
</dbReference>
<feature type="region of interest" description="Disordered" evidence="5">
    <location>
        <begin position="643"/>
        <end position="673"/>
    </location>
</feature>
<feature type="transmembrane region" description="Helical" evidence="6">
    <location>
        <begin position="315"/>
        <end position="333"/>
    </location>
</feature>
<dbReference type="GO" id="GO:0008271">
    <property type="term" value="F:secondary active sulfate transmembrane transporter activity"/>
    <property type="evidence" value="ECO:0007669"/>
    <property type="project" value="InterPro"/>
</dbReference>
<feature type="transmembrane region" description="Helical" evidence="6">
    <location>
        <begin position="564"/>
        <end position="582"/>
    </location>
</feature>
<feature type="transmembrane region" description="Helical" evidence="6">
    <location>
        <begin position="232"/>
        <end position="251"/>
    </location>
</feature>
<evidence type="ECO:0000313" key="8">
    <source>
        <dbReference type="EMBL" id="CUS25052.1"/>
    </source>
</evidence>
<comment type="subcellular location">
    <subcellularLocation>
        <location evidence="1">Membrane</location>
        <topology evidence="1">Multi-pass membrane protein</topology>
    </subcellularLocation>
</comment>
<dbReference type="InterPro" id="IPR011547">
    <property type="entry name" value="SLC26A/SulP_dom"/>
</dbReference>
<proteinExistence type="predicted"/>
<dbReference type="Gene3D" id="3.30.750.24">
    <property type="entry name" value="STAS domain"/>
    <property type="match status" value="1"/>
</dbReference>
<feature type="domain" description="STAS" evidence="7">
    <location>
        <begin position="785"/>
        <end position="841"/>
    </location>
</feature>
<organism evidence="8 9">
    <name type="scientific">Lachancea quebecensis</name>
    <dbReference type="NCBI Taxonomy" id="1654605"/>
    <lineage>
        <taxon>Eukaryota</taxon>
        <taxon>Fungi</taxon>
        <taxon>Dikarya</taxon>
        <taxon>Ascomycota</taxon>
        <taxon>Saccharomycotina</taxon>
        <taxon>Saccharomycetes</taxon>
        <taxon>Saccharomycetales</taxon>
        <taxon>Saccharomycetaceae</taxon>
        <taxon>Lachancea</taxon>
    </lineage>
</organism>
<dbReference type="NCBIfam" id="TIGR00815">
    <property type="entry name" value="sulP"/>
    <property type="match status" value="1"/>
</dbReference>
<keyword evidence="4 6" id="KW-0472">Membrane</keyword>
<dbReference type="PROSITE" id="PS50801">
    <property type="entry name" value="STAS"/>
    <property type="match status" value="1"/>
</dbReference>
<keyword evidence="3 6" id="KW-1133">Transmembrane helix</keyword>
<evidence type="ECO:0000256" key="6">
    <source>
        <dbReference type="SAM" id="Phobius"/>
    </source>
</evidence>
<dbReference type="Pfam" id="PF00916">
    <property type="entry name" value="Sulfate_transp"/>
    <property type="match status" value="1"/>
</dbReference>
<dbReference type="PROSITE" id="PS01130">
    <property type="entry name" value="SLC26A"/>
    <property type="match status" value="1"/>
</dbReference>
<feature type="transmembrane region" description="Helical" evidence="6">
    <location>
        <begin position="451"/>
        <end position="469"/>
    </location>
</feature>
<evidence type="ECO:0000256" key="1">
    <source>
        <dbReference type="ARBA" id="ARBA00004141"/>
    </source>
</evidence>
<sequence>MSNFQSSPGSKRGSSYEISRELSNDAAIDLDDLDAEYGQFKNAEHSDGTAGRDLASEYGAQFAAEFGGEPGSGSGSGSGFPDAKPVASATPGHVPSALYEFNERPVNTRDFYHQNLRSTFTLKSTGEYLRSLLPIVNWLPHYNGRWLYQDLVAGITVGCVLVPQSMSYAQIATLSPQYGLYSSFVGAFIYSFFATSKDVCIGPVAVMSLQTAKAISHVVSNLPEDTEITSPMIATALALLCGIISLGLGVLRLGFLVELISSTAVAGFMTGSALNIIAGQVPALMGYGKLVNTRTSTYKVIINSLRHLPDTKLDAVFGLVPLVILYVWKWGCSTGGPRLVQRYGSRRSRMWDNVFLYTQALRNAVIIVVFTAIAWGMCHRALKDGGKARISLLGTVPSGLKDVGVMKVPAGLLSKIAPELPASVIVLVLEHIAISKAFGRVNDYRVIPDQELIAIGATNLIGTFFNAYPATGSFSRSALKAKCNVSTPLSGLFSGACVLLAIYCLTSAFKFIPKATLSAVIIHAVSDLIASYKTTWSFWRLSPPDLVCFLVTVVITVFSSIENGIYFAMCWSVAVLLFRTAFPAGKLLGRVQIAEARVTNNGAGVGVGMSSGNSAGAAANREKERETTYTAISVSSESLSHATAAKSKGGNNAGADKQGKVDGHGTDSGAARAPRFHTKWVPFDRYTRELNPEVFVAPPPPGVIVFRPSESWTYVNCARQYDAIFDEVVRATRRGRPQIVANSSSRPWNDPGEWHPPKFLRKLFKSGSEDPENRAVARDERPVLRVIAMDWSQVAQVDSTGLMTLQDLRKAVNKYADRQVEFHFAGIIEPWVKRGLINSGFGTVNDEFADESLLVGHKSCHIARSAEPTEDEESRLAHPATGTNLPFFHMELPDFSEWDYSD</sequence>
<keyword evidence="2 6" id="KW-0812">Transmembrane</keyword>
<feature type="transmembrane region" description="Helical" evidence="6">
    <location>
        <begin position="538"/>
        <end position="558"/>
    </location>
</feature>
<dbReference type="InterPro" id="IPR018045">
    <property type="entry name" value="S04_transporter_CS"/>
</dbReference>
<dbReference type="GO" id="GO:0016020">
    <property type="term" value="C:membrane"/>
    <property type="evidence" value="ECO:0007669"/>
    <property type="project" value="UniProtKB-SubCell"/>
</dbReference>
<evidence type="ECO:0000256" key="3">
    <source>
        <dbReference type="ARBA" id="ARBA00022989"/>
    </source>
</evidence>
<dbReference type="AlphaFoldDB" id="A0A0P1L530"/>
<dbReference type="InterPro" id="IPR002645">
    <property type="entry name" value="STAS_dom"/>
</dbReference>
<feature type="transmembrane region" description="Helical" evidence="6">
    <location>
        <begin position="354"/>
        <end position="377"/>
    </location>
</feature>
<evidence type="ECO:0000256" key="4">
    <source>
        <dbReference type="ARBA" id="ARBA00023136"/>
    </source>
</evidence>
<dbReference type="InterPro" id="IPR036513">
    <property type="entry name" value="STAS_dom_sf"/>
</dbReference>
<evidence type="ECO:0000313" key="9">
    <source>
        <dbReference type="Proteomes" id="UP000236544"/>
    </source>
</evidence>
<dbReference type="CDD" id="cd07042">
    <property type="entry name" value="STAS_SulP_like_sulfate_transporter"/>
    <property type="match status" value="1"/>
</dbReference>
<feature type="compositionally biased region" description="Gly residues" evidence="5">
    <location>
        <begin position="68"/>
        <end position="78"/>
    </location>
</feature>
<feature type="region of interest" description="Disordered" evidence="5">
    <location>
        <begin position="65"/>
        <end position="89"/>
    </location>
</feature>
<evidence type="ECO:0000256" key="2">
    <source>
        <dbReference type="ARBA" id="ARBA00022692"/>
    </source>
</evidence>
<gene>
    <name evidence="8" type="ORF">LAQU0_S25e00804g</name>
</gene>
<dbReference type="EMBL" id="LN890552">
    <property type="protein sequence ID" value="CUS25052.1"/>
    <property type="molecule type" value="Genomic_DNA"/>
</dbReference>